<dbReference type="EMBL" id="JAGKQM010000017">
    <property type="protein sequence ID" value="KAH0870612.1"/>
    <property type="molecule type" value="Genomic_DNA"/>
</dbReference>
<organism evidence="1 2">
    <name type="scientific">Brassica napus</name>
    <name type="common">Rape</name>
    <dbReference type="NCBI Taxonomy" id="3708"/>
    <lineage>
        <taxon>Eukaryota</taxon>
        <taxon>Viridiplantae</taxon>
        <taxon>Streptophyta</taxon>
        <taxon>Embryophyta</taxon>
        <taxon>Tracheophyta</taxon>
        <taxon>Spermatophyta</taxon>
        <taxon>Magnoliopsida</taxon>
        <taxon>eudicotyledons</taxon>
        <taxon>Gunneridae</taxon>
        <taxon>Pentapetalae</taxon>
        <taxon>rosids</taxon>
        <taxon>malvids</taxon>
        <taxon>Brassicales</taxon>
        <taxon>Brassicaceae</taxon>
        <taxon>Brassiceae</taxon>
        <taxon>Brassica</taxon>
    </lineage>
</organism>
<proteinExistence type="predicted"/>
<name>A0ABQ7YSI8_BRANA</name>
<dbReference type="Proteomes" id="UP000824890">
    <property type="component" value="Unassembled WGS sequence"/>
</dbReference>
<keyword evidence="2" id="KW-1185">Reference proteome</keyword>
<comment type="caution">
    <text evidence="1">The sequence shown here is derived from an EMBL/GenBank/DDBJ whole genome shotgun (WGS) entry which is preliminary data.</text>
</comment>
<protein>
    <submittedName>
        <fullName evidence="1">Uncharacterized protein</fullName>
    </submittedName>
</protein>
<reference evidence="1 2" key="1">
    <citation type="submission" date="2021-05" db="EMBL/GenBank/DDBJ databases">
        <title>Genome Assembly of Synthetic Allotetraploid Brassica napus Reveals Homoeologous Exchanges between Subgenomes.</title>
        <authorList>
            <person name="Davis J.T."/>
        </authorList>
    </citation>
    <scope>NUCLEOTIDE SEQUENCE [LARGE SCALE GENOMIC DNA]</scope>
    <source>
        <strain evidence="2">cv. Da-Ae</strain>
        <tissue evidence="1">Seedling</tissue>
    </source>
</reference>
<evidence type="ECO:0000313" key="2">
    <source>
        <dbReference type="Proteomes" id="UP000824890"/>
    </source>
</evidence>
<sequence length="107" mass="12076">MVLLRYVPSRFIRLRWRSDDWVVVVGIDEISILFRLISLTRTIEEAVPNNLPIQSLKVVAVVLVKVRGEFGVVVLILACSGEARGCFPSSPTLTSRLGRVRWRCLVV</sequence>
<gene>
    <name evidence="1" type="ORF">HID58_077634</name>
</gene>
<evidence type="ECO:0000313" key="1">
    <source>
        <dbReference type="EMBL" id="KAH0870612.1"/>
    </source>
</evidence>
<accession>A0ABQ7YSI8</accession>